<dbReference type="SUPFAM" id="SSF51445">
    <property type="entry name" value="(Trans)glycosidases"/>
    <property type="match status" value="1"/>
</dbReference>
<dbReference type="Pfam" id="PF12904">
    <property type="entry name" value="Collagen_bind_2"/>
    <property type="match status" value="1"/>
</dbReference>
<feature type="domain" description="Putative collagen-binding" evidence="2">
    <location>
        <begin position="376"/>
        <end position="465"/>
    </location>
</feature>
<dbReference type="AlphaFoldDB" id="A0A841SVW9"/>
<dbReference type="Gene3D" id="3.20.20.80">
    <property type="entry name" value="Glycosidases"/>
    <property type="match status" value="1"/>
</dbReference>
<gene>
    <name evidence="4" type="ORF">H7B67_13445</name>
</gene>
<evidence type="ECO:0000256" key="1">
    <source>
        <dbReference type="SAM" id="MobiDB-lite"/>
    </source>
</evidence>
<evidence type="ECO:0000313" key="5">
    <source>
        <dbReference type="Proteomes" id="UP000535838"/>
    </source>
</evidence>
<evidence type="ECO:0000259" key="3">
    <source>
        <dbReference type="Pfam" id="PF13204"/>
    </source>
</evidence>
<dbReference type="InterPro" id="IPR024749">
    <property type="entry name" value="Collagen-bd_put"/>
</dbReference>
<name>A0A841SVW9_9BACL</name>
<dbReference type="Proteomes" id="UP000535838">
    <property type="component" value="Unassembled WGS sequence"/>
</dbReference>
<evidence type="ECO:0000313" key="4">
    <source>
        <dbReference type="EMBL" id="MBB6635119.1"/>
    </source>
</evidence>
<protein>
    <submittedName>
        <fullName evidence="4">Glycoside hydrolase family 140 protein</fullName>
    </submittedName>
</protein>
<comment type="caution">
    <text evidence="4">The sequence shown here is derived from an EMBL/GenBank/DDBJ whole genome shotgun (WGS) entry which is preliminary data.</text>
</comment>
<dbReference type="Pfam" id="PF13204">
    <property type="entry name" value="Apiosidase"/>
    <property type="match status" value="1"/>
</dbReference>
<reference evidence="4 5" key="1">
    <citation type="submission" date="2020-08" db="EMBL/GenBank/DDBJ databases">
        <title>Cohnella phylogeny.</title>
        <authorList>
            <person name="Dunlap C."/>
        </authorList>
    </citation>
    <scope>NUCLEOTIDE SEQUENCE [LARGE SCALE GENOMIC DNA]</scope>
    <source>
        <strain evidence="4 5">DSM 25241</strain>
    </source>
</reference>
<keyword evidence="5" id="KW-1185">Reference proteome</keyword>
<feature type="domain" description="Apiosidase-like catalytic" evidence="3">
    <location>
        <begin position="37"/>
        <end position="373"/>
    </location>
</feature>
<organism evidence="4 5">
    <name type="scientific">Cohnella thailandensis</name>
    <dbReference type="NCBI Taxonomy" id="557557"/>
    <lineage>
        <taxon>Bacteria</taxon>
        <taxon>Bacillati</taxon>
        <taxon>Bacillota</taxon>
        <taxon>Bacilli</taxon>
        <taxon>Bacillales</taxon>
        <taxon>Paenibacillaceae</taxon>
        <taxon>Cohnella</taxon>
    </lineage>
</organism>
<proteinExistence type="predicted"/>
<evidence type="ECO:0000259" key="2">
    <source>
        <dbReference type="Pfam" id="PF12904"/>
    </source>
</evidence>
<dbReference type="InterPro" id="IPR025277">
    <property type="entry name" value="Apiosidase-like_cat_dom"/>
</dbReference>
<keyword evidence="4" id="KW-0378">Hydrolase</keyword>
<sequence>MWADLTASTVSVHNNETIVKWPSSSNPAAQPLPLQVSANGRYLVTSDGKPFFWLADTAWELIQRLNRSEVETYLKSVAEQGFNVVQVTALTHFWDLGVPNALGDLPLAGTDPDKPLTTTGNDPSDEEQYDYWDHADYVIDTAASLGIYVALLPTWGKYIIDNSAPPHNQPYEGLFDNAKSYAFGKWIGSRYANRSNIVWVLGGDRSPDTDAKRQLIRQMAQGIEDGGGAQLMTYHPIGGDSSSEWFQNEDWLDFNMYQSGHLSVDYPNYEVIAADYLKQPVKPVIDAEPRYENSGINFSSENGRFSAYDVRQAAYWSVFAGSFGHSYGNGAIWQMHAPGLKADESRYWYDSLDIPGRSHMQYVRKLMESRPFLERVPDQSLVTDALSGGEHLQATRGTNYAMVYSPRGAAFSIRMGKISGETVTARWYDPRTGVSTTIGDYANEGVQEFRPPSGGIGNDWILILDDKSAGFSNP</sequence>
<dbReference type="PANTHER" id="PTHR37836">
    <property type="entry name" value="LMO1036 PROTEIN"/>
    <property type="match status" value="1"/>
</dbReference>
<dbReference type="PANTHER" id="PTHR37836:SF3">
    <property type="entry name" value="ENDOGLUCANASE"/>
    <property type="match status" value="1"/>
</dbReference>
<dbReference type="InterPro" id="IPR017853">
    <property type="entry name" value="GH"/>
</dbReference>
<dbReference type="GO" id="GO:0016787">
    <property type="term" value="F:hydrolase activity"/>
    <property type="evidence" value="ECO:0007669"/>
    <property type="project" value="UniProtKB-KW"/>
</dbReference>
<dbReference type="EMBL" id="JACJVQ010000011">
    <property type="protein sequence ID" value="MBB6635119.1"/>
    <property type="molecule type" value="Genomic_DNA"/>
</dbReference>
<feature type="region of interest" description="Disordered" evidence="1">
    <location>
        <begin position="107"/>
        <end position="126"/>
    </location>
</feature>
<accession>A0A841SVW9</accession>